<feature type="transmembrane region" description="Helical" evidence="7">
    <location>
        <begin position="521"/>
        <end position="541"/>
    </location>
</feature>
<proteinExistence type="predicted"/>
<feature type="transmembrane region" description="Helical" evidence="7">
    <location>
        <begin position="475"/>
        <end position="500"/>
    </location>
</feature>
<feature type="compositionally biased region" description="Basic residues" evidence="6">
    <location>
        <begin position="75"/>
        <end position="84"/>
    </location>
</feature>
<dbReference type="GO" id="GO:0015179">
    <property type="term" value="F:L-amino acid transmembrane transporter activity"/>
    <property type="evidence" value="ECO:0007669"/>
    <property type="project" value="TreeGrafter"/>
</dbReference>
<evidence type="ECO:0000256" key="2">
    <source>
        <dbReference type="ARBA" id="ARBA00022692"/>
    </source>
</evidence>
<comment type="subcellular location">
    <subcellularLocation>
        <location evidence="1">Membrane</location>
        <topology evidence="1">Multi-pass membrane protein</topology>
    </subcellularLocation>
</comment>
<dbReference type="AlphaFoldDB" id="A0AAX4P585"/>
<feature type="transmembrane region" description="Helical" evidence="7">
    <location>
        <begin position="421"/>
        <end position="444"/>
    </location>
</feature>
<keyword evidence="3" id="KW-0813">Transport</keyword>
<dbReference type="Pfam" id="PF01490">
    <property type="entry name" value="Aa_trans"/>
    <property type="match status" value="1"/>
</dbReference>
<evidence type="ECO:0000256" key="1">
    <source>
        <dbReference type="ARBA" id="ARBA00004141"/>
    </source>
</evidence>
<dbReference type="Proteomes" id="UP001472866">
    <property type="component" value="Chromosome 03"/>
</dbReference>
<keyword evidence="4 7" id="KW-1133">Transmembrane helix</keyword>
<dbReference type="GO" id="GO:0016020">
    <property type="term" value="C:membrane"/>
    <property type="evidence" value="ECO:0007669"/>
    <property type="project" value="UniProtKB-SubCell"/>
</dbReference>
<dbReference type="PANTHER" id="PTHR22950">
    <property type="entry name" value="AMINO ACID TRANSPORTER"/>
    <property type="match status" value="1"/>
</dbReference>
<feature type="transmembrane region" description="Helical" evidence="7">
    <location>
        <begin position="547"/>
        <end position="570"/>
    </location>
</feature>
<feature type="transmembrane region" description="Helical" evidence="7">
    <location>
        <begin position="219"/>
        <end position="238"/>
    </location>
</feature>
<feature type="transmembrane region" description="Helical" evidence="7">
    <location>
        <begin position="314"/>
        <end position="333"/>
    </location>
</feature>
<accession>A0AAX4P585</accession>
<evidence type="ECO:0000313" key="9">
    <source>
        <dbReference type="EMBL" id="WZN60919.1"/>
    </source>
</evidence>
<dbReference type="PANTHER" id="PTHR22950:SF461">
    <property type="entry name" value="AMINO ACID TRANSPORTER TRANSMEMBRANE DOMAIN-CONTAINING PROTEIN"/>
    <property type="match status" value="1"/>
</dbReference>
<feature type="transmembrane region" description="Helical" evidence="7">
    <location>
        <begin position="193"/>
        <end position="213"/>
    </location>
</feature>
<feature type="region of interest" description="Disordered" evidence="6">
    <location>
        <begin position="152"/>
        <end position="172"/>
    </location>
</feature>
<evidence type="ECO:0000259" key="8">
    <source>
        <dbReference type="Pfam" id="PF01490"/>
    </source>
</evidence>
<feature type="compositionally biased region" description="Polar residues" evidence="6">
    <location>
        <begin position="45"/>
        <end position="72"/>
    </location>
</feature>
<feature type="transmembrane region" description="Helical" evidence="7">
    <location>
        <begin position="582"/>
        <end position="601"/>
    </location>
</feature>
<keyword evidence="5 7" id="KW-0472">Membrane</keyword>
<reference evidence="9 10" key="1">
    <citation type="submission" date="2024-03" db="EMBL/GenBank/DDBJ databases">
        <title>Complete genome sequence of the green alga Chloropicon roscoffensis RCC1871.</title>
        <authorList>
            <person name="Lemieux C."/>
            <person name="Pombert J.-F."/>
            <person name="Otis C."/>
            <person name="Turmel M."/>
        </authorList>
    </citation>
    <scope>NUCLEOTIDE SEQUENCE [LARGE SCALE GENOMIC DNA]</scope>
    <source>
        <strain evidence="9 10">RCC1871</strain>
    </source>
</reference>
<evidence type="ECO:0000313" key="10">
    <source>
        <dbReference type="Proteomes" id="UP001472866"/>
    </source>
</evidence>
<feature type="transmembrane region" description="Helical" evidence="7">
    <location>
        <begin position="339"/>
        <end position="360"/>
    </location>
</feature>
<gene>
    <name evidence="9" type="ORF">HKI87_03g24530</name>
</gene>
<evidence type="ECO:0000256" key="4">
    <source>
        <dbReference type="ARBA" id="ARBA00022989"/>
    </source>
</evidence>
<feature type="region of interest" description="Disordered" evidence="6">
    <location>
        <begin position="1"/>
        <end position="90"/>
    </location>
</feature>
<name>A0AAX4P585_9CHLO</name>
<evidence type="ECO:0000256" key="6">
    <source>
        <dbReference type="SAM" id="MobiDB-lite"/>
    </source>
</evidence>
<evidence type="ECO:0000256" key="3">
    <source>
        <dbReference type="ARBA" id="ARBA00022970"/>
    </source>
</evidence>
<feature type="transmembrane region" description="Helical" evidence="7">
    <location>
        <begin position="272"/>
        <end position="302"/>
    </location>
</feature>
<feature type="domain" description="Amino acid transporter transmembrane" evidence="8">
    <location>
        <begin position="192"/>
        <end position="599"/>
    </location>
</feature>
<dbReference type="InterPro" id="IPR013057">
    <property type="entry name" value="AA_transpt_TM"/>
</dbReference>
<feature type="compositionally biased region" description="Low complexity" evidence="6">
    <location>
        <begin position="28"/>
        <end position="44"/>
    </location>
</feature>
<protein>
    <submittedName>
        <fullName evidence="9">Transmembrane amino acid transporter protein</fullName>
    </submittedName>
</protein>
<feature type="compositionally biased region" description="Polar residues" evidence="6">
    <location>
        <begin position="1"/>
        <end position="15"/>
    </location>
</feature>
<sequence>MASSSRKSGKNSLQNIAEKGGESGGRGSSSWSAARFFANAAGTSTKRTQSSETSISANADVSSGDTLPSTDSLRLHPRVKKKFRRPEPSNSTIIDWKASTKVTKALQSADAMNSEDTRLKMGAETKAKGSGVFTGLFHNPCDCLPCVRTPEGQDDDGNVPSSPAGSSGDVHDAAEVSLRLQRREESKMPPKRTTWWQVTLYIINDVIGAWVILYSSTLLAIYGWILGIALLIAVWPLHMYTAHLLWRCRNVFPGAISIGDLVFYVTRSPAAMYVAFFFVDLCILVTLSSQMGTAAQNIYWFFSERHGLSQGQCYIAFVGIVACALLPLTQIRYLHQLTLINIVNIACMLVFVAISVYMMATNGRAEGAVTGIDVELMGSEKNGSKYDPIIGVEFLFTAYYYQTIILEIMGEMKDPAEFPKANYWSTPVVLGVALIMSSVQYYFFGDENERSDLLPQEKLNGIFSPETRGRPASSYVAIICFTIHMLGCCVIKSIVLTRSLQLLFNPESANRVGRVGWRARLEWAGISILVLSLGFVCTLYLNQFGLVSVVLGFLTLIVTILMPIGLYLACESKRNKLSRIPKLEMGFMALILLGAVTVIIVNCIKVGQTFGNMSPTEVENVTLSHSEIITECSGFVW</sequence>
<keyword evidence="2 7" id="KW-0812">Transmembrane</keyword>
<evidence type="ECO:0000256" key="7">
    <source>
        <dbReference type="SAM" id="Phobius"/>
    </source>
</evidence>
<keyword evidence="10" id="KW-1185">Reference proteome</keyword>
<dbReference type="EMBL" id="CP151503">
    <property type="protein sequence ID" value="WZN60919.1"/>
    <property type="molecule type" value="Genomic_DNA"/>
</dbReference>
<keyword evidence="3" id="KW-0029">Amino-acid transport</keyword>
<evidence type="ECO:0000256" key="5">
    <source>
        <dbReference type="ARBA" id="ARBA00023136"/>
    </source>
</evidence>
<organism evidence="9 10">
    <name type="scientific">Chloropicon roscoffensis</name>
    <dbReference type="NCBI Taxonomy" id="1461544"/>
    <lineage>
        <taxon>Eukaryota</taxon>
        <taxon>Viridiplantae</taxon>
        <taxon>Chlorophyta</taxon>
        <taxon>Chloropicophyceae</taxon>
        <taxon>Chloropicales</taxon>
        <taxon>Chloropicaceae</taxon>
        <taxon>Chloropicon</taxon>
    </lineage>
</organism>